<accession>A0ABS4PPP2</accession>
<evidence type="ECO:0000256" key="1">
    <source>
        <dbReference type="SAM" id="MobiDB-lite"/>
    </source>
</evidence>
<evidence type="ECO:0000313" key="3">
    <source>
        <dbReference type="Proteomes" id="UP000741013"/>
    </source>
</evidence>
<keyword evidence="3" id="KW-1185">Reference proteome</keyword>
<organism evidence="2 3">
    <name type="scientific">Amycolatopsis magusensis</name>
    <dbReference type="NCBI Taxonomy" id="882444"/>
    <lineage>
        <taxon>Bacteria</taxon>
        <taxon>Bacillati</taxon>
        <taxon>Actinomycetota</taxon>
        <taxon>Actinomycetes</taxon>
        <taxon>Pseudonocardiales</taxon>
        <taxon>Pseudonocardiaceae</taxon>
        <taxon>Amycolatopsis</taxon>
    </lineage>
</organism>
<name>A0ABS4PPP2_9PSEU</name>
<gene>
    <name evidence="2" type="ORF">JOM49_002912</name>
</gene>
<feature type="region of interest" description="Disordered" evidence="1">
    <location>
        <begin position="33"/>
        <end position="65"/>
    </location>
</feature>
<dbReference type="EMBL" id="JAGGMS010000001">
    <property type="protein sequence ID" value="MBP2181386.1"/>
    <property type="molecule type" value="Genomic_DNA"/>
</dbReference>
<evidence type="ECO:0000313" key="2">
    <source>
        <dbReference type="EMBL" id="MBP2181386.1"/>
    </source>
</evidence>
<reference evidence="2 3" key="1">
    <citation type="submission" date="2021-03" db="EMBL/GenBank/DDBJ databases">
        <title>Sequencing the genomes of 1000 actinobacteria strains.</title>
        <authorList>
            <person name="Klenk H.-P."/>
        </authorList>
    </citation>
    <scope>NUCLEOTIDE SEQUENCE [LARGE SCALE GENOMIC DNA]</scope>
    <source>
        <strain evidence="2 3">DSM 45510</strain>
    </source>
</reference>
<sequence>MTGRFGRLRRESGAVRVTAEVVELAQVPLSETGTPGVLERRTSGPVACPPATRRVAGVHRSAPHG</sequence>
<protein>
    <submittedName>
        <fullName evidence="2">Uncharacterized protein</fullName>
    </submittedName>
</protein>
<proteinExistence type="predicted"/>
<dbReference type="Proteomes" id="UP000741013">
    <property type="component" value="Unassembled WGS sequence"/>
</dbReference>
<comment type="caution">
    <text evidence="2">The sequence shown here is derived from an EMBL/GenBank/DDBJ whole genome shotgun (WGS) entry which is preliminary data.</text>
</comment>